<proteinExistence type="predicted"/>
<dbReference type="EMBL" id="JABSTV010001248">
    <property type="protein sequence ID" value="KAH7969063.1"/>
    <property type="molecule type" value="Genomic_DNA"/>
</dbReference>
<evidence type="ECO:0000313" key="2">
    <source>
        <dbReference type="EMBL" id="KAH7969063.1"/>
    </source>
</evidence>
<comment type="caution">
    <text evidence="2">The sequence shown here is derived from an EMBL/GenBank/DDBJ whole genome shotgun (WGS) entry which is preliminary data.</text>
</comment>
<sequence length="747" mass="83207">MADHFDEDCQEVPPDEDECDEAAQNEEPFQESSEEITSLTSFHRDTRRTARAWRIFGVILSRSGTRFAALATAVARGLSYQQLAELLADTMCTGAAEASTGIPQLPHHRRELMTPRCFLHTEGIQREGAGSLFAPQAAGGACSPGGKRGDWRSSRYSDLKAHANTKKHRELAGSSSIQKQLGFTTKRQVQPGNAAEGRTALFIAEHSSIMTADHLSQLYKKSFPDSEAARAYQMRRSKCASVIKNVLGPHFKADLAQDIGDSYYSLIIDESTDISVTKFLAISIIYHSVTKSRIMTTFLNLCTLEVRTAGGIVAAVKSTLMEYCLKLERMRGVGTDNASVMTGINNRVHRKLKAEAPHLVLIRCVCHSLQLATSAATAEALPRILQYLISETYNWFARSPARQMAYKKLYGLMNDGDEPQKIVQACRTRWLSLEIAVSRIVDQPILTDVQKVNKAFEAKDADQTKLLKDLRTLLSSLVEKVVIPTEQIDVLTCRLEDHLNPKPYLGYLFETYVDNMKAQKTDEFSVADEAVMRESCIRFITTLVDEIRQRLPDNITVLQKASLLSVENALYVVKEPLIPLLDAMAVPPETKEKIQNQWRKITLLDWKQISSTQSFWCEVHSYKDACGENPFAEQAGFAMSMLVLPYSNAEVERTFSQLNIVKSKLRNKLKLETTNAILVVRAGLKRHQKSCFDYELPAAVVSAIGTSATYVQPSHLSGPSKSTSGPVEMVSNDNSGDEDLDVFFVDL</sequence>
<dbReference type="InterPro" id="IPR012337">
    <property type="entry name" value="RNaseH-like_sf"/>
</dbReference>
<dbReference type="Proteomes" id="UP000821837">
    <property type="component" value="Unassembled WGS sequence"/>
</dbReference>
<protein>
    <recommendedName>
        <fullName evidence="4">HAT C-terminal dimerisation domain-containing protein</fullName>
    </recommendedName>
</protein>
<dbReference type="SUPFAM" id="SSF53098">
    <property type="entry name" value="Ribonuclease H-like"/>
    <property type="match status" value="1"/>
</dbReference>
<reference evidence="2" key="1">
    <citation type="journal article" date="2020" name="Cell">
        <title>Large-Scale Comparative Analyses of Tick Genomes Elucidate Their Genetic Diversity and Vector Capacities.</title>
        <authorList>
            <consortium name="Tick Genome and Microbiome Consortium (TIGMIC)"/>
            <person name="Jia N."/>
            <person name="Wang J."/>
            <person name="Shi W."/>
            <person name="Du L."/>
            <person name="Sun Y."/>
            <person name="Zhan W."/>
            <person name="Jiang J.F."/>
            <person name="Wang Q."/>
            <person name="Zhang B."/>
            <person name="Ji P."/>
            <person name="Bell-Sakyi L."/>
            <person name="Cui X.M."/>
            <person name="Yuan T.T."/>
            <person name="Jiang B.G."/>
            <person name="Yang W.F."/>
            <person name="Lam T.T."/>
            <person name="Chang Q.C."/>
            <person name="Ding S.J."/>
            <person name="Wang X.J."/>
            <person name="Zhu J.G."/>
            <person name="Ruan X.D."/>
            <person name="Zhao L."/>
            <person name="Wei J.T."/>
            <person name="Ye R.Z."/>
            <person name="Que T.C."/>
            <person name="Du C.H."/>
            <person name="Zhou Y.H."/>
            <person name="Cheng J.X."/>
            <person name="Dai P.F."/>
            <person name="Guo W.B."/>
            <person name="Han X.H."/>
            <person name="Huang E.J."/>
            <person name="Li L.F."/>
            <person name="Wei W."/>
            <person name="Gao Y.C."/>
            <person name="Liu J.Z."/>
            <person name="Shao H.Z."/>
            <person name="Wang X."/>
            <person name="Wang C.C."/>
            <person name="Yang T.C."/>
            <person name="Huo Q.B."/>
            <person name="Li W."/>
            <person name="Chen H.Y."/>
            <person name="Chen S.E."/>
            <person name="Zhou L.G."/>
            <person name="Ni X.B."/>
            <person name="Tian J.H."/>
            <person name="Sheng Y."/>
            <person name="Liu T."/>
            <person name="Pan Y.S."/>
            <person name="Xia L.Y."/>
            <person name="Li J."/>
            <person name="Zhao F."/>
            <person name="Cao W.C."/>
        </authorList>
    </citation>
    <scope>NUCLEOTIDE SEQUENCE</scope>
    <source>
        <strain evidence="2">Rsan-2018</strain>
    </source>
</reference>
<accession>A0A9D4Q6X0</accession>
<gene>
    <name evidence="2" type="ORF">HPB52_014180</name>
</gene>
<evidence type="ECO:0000313" key="3">
    <source>
        <dbReference type="Proteomes" id="UP000821837"/>
    </source>
</evidence>
<dbReference type="VEuPathDB" id="VectorBase:RSAN_052408"/>
<dbReference type="PANTHER" id="PTHR37162">
    <property type="entry name" value="HAT FAMILY DIMERISATION DOMAINCONTAINING PROTEIN-RELATED"/>
    <property type="match status" value="1"/>
</dbReference>
<feature type="compositionally biased region" description="Acidic residues" evidence="1">
    <location>
        <begin position="1"/>
        <end position="34"/>
    </location>
</feature>
<reference evidence="2" key="2">
    <citation type="submission" date="2021-09" db="EMBL/GenBank/DDBJ databases">
        <authorList>
            <person name="Jia N."/>
            <person name="Wang J."/>
            <person name="Shi W."/>
            <person name="Du L."/>
            <person name="Sun Y."/>
            <person name="Zhan W."/>
            <person name="Jiang J."/>
            <person name="Wang Q."/>
            <person name="Zhang B."/>
            <person name="Ji P."/>
            <person name="Sakyi L.B."/>
            <person name="Cui X."/>
            <person name="Yuan T."/>
            <person name="Jiang B."/>
            <person name="Yang W."/>
            <person name="Lam T.T.-Y."/>
            <person name="Chang Q."/>
            <person name="Ding S."/>
            <person name="Wang X."/>
            <person name="Zhu J."/>
            <person name="Ruan X."/>
            <person name="Zhao L."/>
            <person name="Wei J."/>
            <person name="Que T."/>
            <person name="Du C."/>
            <person name="Cheng J."/>
            <person name="Dai P."/>
            <person name="Han X."/>
            <person name="Huang E."/>
            <person name="Gao Y."/>
            <person name="Liu J."/>
            <person name="Shao H."/>
            <person name="Ye R."/>
            <person name="Li L."/>
            <person name="Wei W."/>
            <person name="Wang X."/>
            <person name="Wang C."/>
            <person name="Huo Q."/>
            <person name="Li W."/>
            <person name="Guo W."/>
            <person name="Chen H."/>
            <person name="Chen S."/>
            <person name="Zhou L."/>
            <person name="Zhou L."/>
            <person name="Ni X."/>
            <person name="Tian J."/>
            <person name="Zhou Y."/>
            <person name="Sheng Y."/>
            <person name="Liu T."/>
            <person name="Pan Y."/>
            <person name="Xia L."/>
            <person name="Li J."/>
            <person name="Zhao F."/>
            <person name="Cao W."/>
        </authorList>
    </citation>
    <scope>NUCLEOTIDE SEQUENCE</scope>
    <source>
        <strain evidence="2">Rsan-2018</strain>
        <tissue evidence="2">Larvae</tissue>
    </source>
</reference>
<dbReference type="PANTHER" id="PTHR37162:SF1">
    <property type="entry name" value="BED-TYPE DOMAIN-CONTAINING PROTEIN"/>
    <property type="match status" value="1"/>
</dbReference>
<feature type="region of interest" description="Disordered" evidence="1">
    <location>
        <begin position="1"/>
        <end position="42"/>
    </location>
</feature>
<organism evidence="2 3">
    <name type="scientific">Rhipicephalus sanguineus</name>
    <name type="common">Brown dog tick</name>
    <name type="synonym">Ixodes sanguineus</name>
    <dbReference type="NCBI Taxonomy" id="34632"/>
    <lineage>
        <taxon>Eukaryota</taxon>
        <taxon>Metazoa</taxon>
        <taxon>Ecdysozoa</taxon>
        <taxon>Arthropoda</taxon>
        <taxon>Chelicerata</taxon>
        <taxon>Arachnida</taxon>
        <taxon>Acari</taxon>
        <taxon>Parasitiformes</taxon>
        <taxon>Ixodida</taxon>
        <taxon>Ixodoidea</taxon>
        <taxon>Ixodidae</taxon>
        <taxon>Rhipicephalinae</taxon>
        <taxon>Rhipicephalus</taxon>
        <taxon>Rhipicephalus</taxon>
    </lineage>
</organism>
<dbReference type="AlphaFoldDB" id="A0A9D4Q6X0"/>
<feature type="compositionally biased region" description="Polar residues" evidence="1">
    <location>
        <begin position="714"/>
        <end position="725"/>
    </location>
</feature>
<evidence type="ECO:0008006" key="4">
    <source>
        <dbReference type="Google" id="ProtNLM"/>
    </source>
</evidence>
<keyword evidence="3" id="KW-1185">Reference proteome</keyword>
<feature type="region of interest" description="Disordered" evidence="1">
    <location>
        <begin position="714"/>
        <end position="735"/>
    </location>
</feature>
<name>A0A9D4Q6X0_RHISA</name>
<evidence type="ECO:0000256" key="1">
    <source>
        <dbReference type="SAM" id="MobiDB-lite"/>
    </source>
</evidence>